<reference evidence="3" key="1">
    <citation type="journal article" date="2009" name="Genome Res.">
        <title>Comparative genomic analyses of the human fungal pathogens Coccidioides and their relatives.</title>
        <authorList>
            <person name="Sharpton T.J."/>
            <person name="Stajich J.E."/>
            <person name="Rounsley S.D."/>
            <person name="Gardner M.J."/>
            <person name="Wortman J.R."/>
            <person name="Jordar V.S."/>
            <person name="Maiti R."/>
            <person name="Kodira C.D."/>
            <person name="Neafsey D.E."/>
            <person name="Zeng Q."/>
            <person name="Hung C.-Y."/>
            <person name="McMahan C."/>
            <person name="Muszewska A."/>
            <person name="Grynberg M."/>
            <person name="Mandel M.A."/>
            <person name="Kellner E.M."/>
            <person name="Barker B.M."/>
            <person name="Galgiani J.N."/>
            <person name="Orbach M.J."/>
            <person name="Kirkland T.N."/>
            <person name="Cole G.T."/>
            <person name="Henn M.R."/>
            <person name="Birren B.W."/>
            <person name="Taylor J.W."/>
        </authorList>
    </citation>
    <scope>NUCLEOTIDE SEQUENCE [LARGE SCALE GENOMIC DNA]</scope>
    <source>
        <strain evidence="3">UAMH 1704</strain>
    </source>
</reference>
<accession>C4K091</accession>
<dbReference type="VEuPathDB" id="FungiDB:UREG_07905"/>
<dbReference type="Proteomes" id="UP000002058">
    <property type="component" value="Unassembled WGS sequence"/>
</dbReference>
<sequence length="179" mass="19026">MSAPPTEPTSSMILAPSAKTETIQPFSVDVVDLTGDSDKDITDVDALNTSRASGPKITTPSAQDNNPGSQAGDLTGMAPAGAGTPSPVVKRERSLTPKPSVVQRANSADSTDSTRTERASPPPPDQVLSERSGSGRLYIRQMRSAVGTDYWSMTFMGELMFSRSEDEAVSPPRGKRRRT</sequence>
<proteinExistence type="predicted"/>
<dbReference type="EMBL" id="CH476620">
    <property type="protein sequence ID" value="EEP83040.1"/>
    <property type="molecule type" value="Genomic_DNA"/>
</dbReference>
<evidence type="ECO:0000313" key="2">
    <source>
        <dbReference type="EMBL" id="EEP83040.1"/>
    </source>
</evidence>
<evidence type="ECO:0000256" key="1">
    <source>
        <dbReference type="SAM" id="MobiDB-lite"/>
    </source>
</evidence>
<dbReference type="InParanoid" id="C4K091"/>
<dbReference type="eggNOG" id="ENOG502T51B">
    <property type="taxonomic scope" value="Eukaryota"/>
</dbReference>
<dbReference type="OMA" id="LRYWSIT"/>
<protein>
    <submittedName>
        <fullName evidence="2">Uncharacterized protein</fullName>
    </submittedName>
</protein>
<name>C4K091_UNCRE</name>
<keyword evidence="3" id="KW-1185">Reference proteome</keyword>
<feature type="region of interest" description="Disordered" evidence="1">
    <location>
        <begin position="33"/>
        <end position="135"/>
    </location>
</feature>
<feature type="compositionally biased region" description="Polar residues" evidence="1">
    <location>
        <begin position="47"/>
        <end position="69"/>
    </location>
</feature>
<dbReference type="AlphaFoldDB" id="C4K091"/>
<gene>
    <name evidence="2" type="ORF">UREG_07905</name>
</gene>
<dbReference type="GeneID" id="8441249"/>
<dbReference type="HOGENOM" id="CLU_1495781_0_0_1"/>
<organism evidence="2 3">
    <name type="scientific">Uncinocarpus reesii (strain UAMH 1704)</name>
    <dbReference type="NCBI Taxonomy" id="336963"/>
    <lineage>
        <taxon>Eukaryota</taxon>
        <taxon>Fungi</taxon>
        <taxon>Dikarya</taxon>
        <taxon>Ascomycota</taxon>
        <taxon>Pezizomycotina</taxon>
        <taxon>Eurotiomycetes</taxon>
        <taxon>Eurotiomycetidae</taxon>
        <taxon>Onygenales</taxon>
        <taxon>Onygenaceae</taxon>
        <taxon>Uncinocarpus</taxon>
    </lineage>
</organism>
<dbReference type="RefSeq" id="XP_002582218.1">
    <property type="nucleotide sequence ID" value="XM_002582172.1"/>
</dbReference>
<dbReference type="KEGG" id="ure:UREG_07905"/>
<evidence type="ECO:0000313" key="3">
    <source>
        <dbReference type="Proteomes" id="UP000002058"/>
    </source>
</evidence>